<dbReference type="Proteomes" id="UP001230654">
    <property type="component" value="Unassembled WGS sequence"/>
</dbReference>
<evidence type="ECO:0000313" key="2">
    <source>
        <dbReference type="Proteomes" id="UP001230654"/>
    </source>
</evidence>
<gene>
    <name evidence="1" type="ORF">QF030_000037</name>
</gene>
<dbReference type="RefSeq" id="WP_307160598.1">
    <property type="nucleotide sequence ID" value="NZ_JAUSWV010000001.1"/>
</dbReference>
<protein>
    <submittedName>
        <fullName evidence="1">Secreted protein</fullName>
    </submittedName>
</protein>
<comment type="caution">
    <text evidence="1">The sequence shown here is derived from an EMBL/GenBank/DDBJ whole genome shotgun (WGS) entry which is preliminary data.</text>
</comment>
<organism evidence="1 2">
    <name type="scientific">Streptomyces rishiriensis</name>
    <dbReference type="NCBI Taxonomy" id="68264"/>
    <lineage>
        <taxon>Bacteria</taxon>
        <taxon>Bacillati</taxon>
        <taxon>Actinomycetota</taxon>
        <taxon>Actinomycetes</taxon>
        <taxon>Kitasatosporales</taxon>
        <taxon>Streptomycetaceae</taxon>
        <taxon>Streptomyces</taxon>
    </lineage>
</organism>
<keyword evidence="2" id="KW-1185">Reference proteome</keyword>
<name>A0ABU0NFI9_STRRH</name>
<sequence>MKLEDKKAHEQAMKTAIDDIAQFLQEVLGQKLTAIVAGVTDRGTVGRWANRVSEPRPDSDARLREAYRIFHQLQAHDSADVVRAWFVGSNPHLDDESPAVALSKDRFKQVSAAARAFVDAG</sequence>
<proteinExistence type="predicted"/>
<accession>A0ABU0NFI9</accession>
<dbReference type="EMBL" id="JAUSWV010000001">
    <property type="protein sequence ID" value="MDQ0577859.1"/>
    <property type="molecule type" value="Genomic_DNA"/>
</dbReference>
<reference evidence="1 2" key="1">
    <citation type="submission" date="2023-07" db="EMBL/GenBank/DDBJ databases">
        <title>Comparative genomics of wheat-associated soil bacteria to identify genetic determinants of phenazine resistance.</title>
        <authorList>
            <person name="Mouncey N."/>
        </authorList>
    </citation>
    <scope>NUCLEOTIDE SEQUENCE [LARGE SCALE GENOMIC DNA]</scope>
    <source>
        <strain evidence="1 2">B2I6</strain>
    </source>
</reference>
<evidence type="ECO:0000313" key="1">
    <source>
        <dbReference type="EMBL" id="MDQ0577859.1"/>
    </source>
</evidence>